<dbReference type="InterPro" id="IPR050624">
    <property type="entry name" value="HTH-type_Tx_Regulator"/>
</dbReference>
<evidence type="ECO:0000256" key="1">
    <source>
        <dbReference type="ARBA" id="ARBA00022491"/>
    </source>
</evidence>
<reference evidence="5 6" key="1">
    <citation type="submission" date="2024-08" db="EMBL/GenBank/DDBJ databases">
        <title>Two novel Cytobacillus novel species.</title>
        <authorList>
            <person name="Liu G."/>
        </authorList>
    </citation>
    <scope>NUCLEOTIDE SEQUENCE [LARGE SCALE GENOMIC DNA]</scope>
    <source>
        <strain evidence="5 6">FJAT-54145</strain>
    </source>
</reference>
<dbReference type="InterPro" id="IPR009057">
    <property type="entry name" value="Homeodomain-like_sf"/>
</dbReference>
<evidence type="ECO:0000313" key="5">
    <source>
        <dbReference type="EMBL" id="MFE8703148.1"/>
    </source>
</evidence>
<dbReference type="Gene3D" id="1.10.357.10">
    <property type="entry name" value="Tetracycline Repressor, domain 2"/>
    <property type="match status" value="1"/>
</dbReference>
<dbReference type="Pfam" id="PF00440">
    <property type="entry name" value="TetR_N"/>
    <property type="match status" value="1"/>
</dbReference>
<proteinExistence type="predicted"/>
<dbReference type="PRINTS" id="PR00455">
    <property type="entry name" value="HTHTETR"/>
</dbReference>
<sequence>MNGFERRKLTKMDQIRKAAFHLFSKYGVQKVNIQEIAKKANVSQVTIYNYFGSKDDLVYDVMKDYMDKQLQAFIEIKDSELTFKEKLEKLFSLKIEGTKELSPEFLEAILSEHSQIAKLFQEFAVEKSLPLLFEFFEEGKREGFVSPELSMNTILFILQSLTDSVQKAPENFQTVEQRDQFTKEVLHFFFYGIMNR</sequence>
<evidence type="ECO:0000256" key="3">
    <source>
        <dbReference type="PROSITE-ProRule" id="PRU00335"/>
    </source>
</evidence>
<feature type="domain" description="HTH tetR-type" evidence="4">
    <location>
        <begin position="9"/>
        <end position="69"/>
    </location>
</feature>
<dbReference type="SUPFAM" id="SSF46689">
    <property type="entry name" value="Homeodomain-like"/>
    <property type="match status" value="1"/>
</dbReference>
<keyword evidence="6" id="KW-1185">Reference proteome</keyword>
<name>A0ABW6KJV2_9BACI</name>
<gene>
    <name evidence="5" type="ORF">ACFYKX_21435</name>
</gene>
<dbReference type="InterPro" id="IPR001647">
    <property type="entry name" value="HTH_TetR"/>
</dbReference>
<evidence type="ECO:0000313" key="6">
    <source>
        <dbReference type="Proteomes" id="UP001601059"/>
    </source>
</evidence>
<dbReference type="PROSITE" id="PS50977">
    <property type="entry name" value="HTH_TETR_2"/>
    <property type="match status" value="1"/>
</dbReference>
<evidence type="ECO:0000259" key="4">
    <source>
        <dbReference type="PROSITE" id="PS50977"/>
    </source>
</evidence>
<dbReference type="PANTHER" id="PTHR43479">
    <property type="entry name" value="ACREF/ENVCD OPERON REPRESSOR-RELATED"/>
    <property type="match status" value="1"/>
</dbReference>
<comment type="caution">
    <text evidence="5">The sequence shown here is derived from an EMBL/GenBank/DDBJ whole genome shotgun (WGS) entry which is preliminary data.</text>
</comment>
<keyword evidence="2 3" id="KW-0238">DNA-binding</keyword>
<organism evidence="5 6">
    <name type="scientific">Cytobacillus spartinae</name>
    <dbReference type="NCBI Taxonomy" id="3299023"/>
    <lineage>
        <taxon>Bacteria</taxon>
        <taxon>Bacillati</taxon>
        <taxon>Bacillota</taxon>
        <taxon>Bacilli</taxon>
        <taxon>Bacillales</taxon>
        <taxon>Bacillaceae</taxon>
        <taxon>Cytobacillus</taxon>
    </lineage>
</organism>
<accession>A0ABW6KJV2</accession>
<dbReference type="PANTHER" id="PTHR43479:SF21">
    <property type="entry name" value="TRANSCRIPTIONAL REGULATOR, TETR FAMILY"/>
    <property type="match status" value="1"/>
</dbReference>
<dbReference type="Proteomes" id="UP001601059">
    <property type="component" value="Unassembled WGS sequence"/>
</dbReference>
<evidence type="ECO:0000256" key="2">
    <source>
        <dbReference type="ARBA" id="ARBA00023125"/>
    </source>
</evidence>
<keyword evidence="1" id="KW-0678">Repressor</keyword>
<dbReference type="EMBL" id="JBIACK010000013">
    <property type="protein sequence ID" value="MFE8703148.1"/>
    <property type="molecule type" value="Genomic_DNA"/>
</dbReference>
<protein>
    <submittedName>
        <fullName evidence="5">TetR/AcrR family transcriptional regulator</fullName>
    </submittedName>
</protein>
<dbReference type="RefSeq" id="WP_389363428.1">
    <property type="nucleotide sequence ID" value="NZ_JBIACK010000013.1"/>
</dbReference>
<feature type="DNA-binding region" description="H-T-H motif" evidence="3">
    <location>
        <begin position="32"/>
        <end position="51"/>
    </location>
</feature>